<proteinExistence type="predicted"/>
<dbReference type="InterPro" id="IPR000719">
    <property type="entry name" value="Prot_kinase_dom"/>
</dbReference>
<protein>
    <recommendedName>
        <fullName evidence="6">Protein kinase domain-containing protein</fullName>
    </recommendedName>
</protein>
<dbReference type="PROSITE" id="PS50011">
    <property type="entry name" value="PROTEIN_KINASE_DOM"/>
    <property type="match status" value="1"/>
</dbReference>
<accession>A0AAV5SAM7</accession>
<dbReference type="EMBL" id="BTSX01000001">
    <property type="protein sequence ID" value="GMS78224.1"/>
    <property type="molecule type" value="Genomic_DNA"/>
</dbReference>
<keyword evidence="1" id="KW-0808">Transferase</keyword>
<dbReference type="PANTHER" id="PTHR11042">
    <property type="entry name" value="EUKARYOTIC TRANSLATION INITIATION FACTOR 2-ALPHA KINASE EIF2-ALPHA KINASE -RELATED"/>
    <property type="match status" value="1"/>
</dbReference>
<dbReference type="GO" id="GO:0005634">
    <property type="term" value="C:nucleus"/>
    <property type="evidence" value="ECO:0007669"/>
    <property type="project" value="TreeGrafter"/>
</dbReference>
<gene>
    <name evidence="7" type="ORF">PENTCL1PPCAC_399</name>
</gene>
<comment type="caution">
    <text evidence="7">The sequence shown here is derived from an EMBL/GenBank/DDBJ whole genome shotgun (WGS) entry which is preliminary data.</text>
</comment>
<evidence type="ECO:0000256" key="3">
    <source>
        <dbReference type="ARBA" id="ARBA00022777"/>
    </source>
</evidence>
<evidence type="ECO:0000256" key="2">
    <source>
        <dbReference type="ARBA" id="ARBA00022741"/>
    </source>
</evidence>
<dbReference type="SUPFAM" id="SSF56112">
    <property type="entry name" value="Protein kinase-like (PK-like)"/>
    <property type="match status" value="1"/>
</dbReference>
<dbReference type="GO" id="GO:0005737">
    <property type="term" value="C:cytoplasm"/>
    <property type="evidence" value="ECO:0007669"/>
    <property type="project" value="TreeGrafter"/>
</dbReference>
<feature type="domain" description="Protein kinase" evidence="6">
    <location>
        <begin position="1"/>
        <end position="77"/>
    </location>
</feature>
<feature type="chain" id="PRO_5043416909" description="Protein kinase domain-containing protein" evidence="5">
    <location>
        <begin position="28"/>
        <end position="78"/>
    </location>
</feature>
<feature type="non-terminal residue" evidence="7">
    <location>
        <position position="78"/>
    </location>
</feature>
<dbReference type="Proteomes" id="UP001432027">
    <property type="component" value="Unassembled WGS sequence"/>
</dbReference>
<dbReference type="InterPro" id="IPR050339">
    <property type="entry name" value="CC_SR_Kinase"/>
</dbReference>
<evidence type="ECO:0000256" key="1">
    <source>
        <dbReference type="ARBA" id="ARBA00022679"/>
    </source>
</evidence>
<keyword evidence="3" id="KW-0418">Kinase</keyword>
<dbReference type="PANTHER" id="PTHR11042:SF91">
    <property type="entry name" value="EUKARYOTIC TRANSLATION INITIATION FACTOR 2-ALPHA KINASE"/>
    <property type="match status" value="1"/>
</dbReference>
<feature type="non-terminal residue" evidence="7">
    <location>
        <position position="1"/>
    </location>
</feature>
<dbReference type="Gene3D" id="1.10.510.10">
    <property type="entry name" value="Transferase(Phosphotransferase) domain 1"/>
    <property type="match status" value="1"/>
</dbReference>
<evidence type="ECO:0000313" key="8">
    <source>
        <dbReference type="Proteomes" id="UP001432027"/>
    </source>
</evidence>
<dbReference type="InterPro" id="IPR011009">
    <property type="entry name" value="Kinase-like_dom_sf"/>
</dbReference>
<evidence type="ECO:0000256" key="4">
    <source>
        <dbReference type="ARBA" id="ARBA00022840"/>
    </source>
</evidence>
<sequence length="78" mass="8995">KPKYSSKSDVFALGLILTELCVVMTSADRTTIFDEYRHGRQCGRIEDNKTADFVRKLTQLDPKNRPTCKDMLDHLYLS</sequence>
<keyword evidence="4" id="KW-0067">ATP-binding</keyword>
<organism evidence="7 8">
    <name type="scientific">Pristionchus entomophagus</name>
    <dbReference type="NCBI Taxonomy" id="358040"/>
    <lineage>
        <taxon>Eukaryota</taxon>
        <taxon>Metazoa</taxon>
        <taxon>Ecdysozoa</taxon>
        <taxon>Nematoda</taxon>
        <taxon>Chromadorea</taxon>
        <taxon>Rhabditida</taxon>
        <taxon>Rhabditina</taxon>
        <taxon>Diplogasteromorpha</taxon>
        <taxon>Diplogasteroidea</taxon>
        <taxon>Neodiplogasteridae</taxon>
        <taxon>Pristionchus</taxon>
    </lineage>
</organism>
<keyword evidence="8" id="KW-1185">Reference proteome</keyword>
<evidence type="ECO:0000259" key="6">
    <source>
        <dbReference type="PROSITE" id="PS50011"/>
    </source>
</evidence>
<evidence type="ECO:0000313" key="7">
    <source>
        <dbReference type="EMBL" id="GMS78224.1"/>
    </source>
</evidence>
<dbReference type="AlphaFoldDB" id="A0AAV5SAM7"/>
<evidence type="ECO:0000256" key="5">
    <source>
        <dbReference type="SAM" id="SignalP"/>
    </source>
</evidence>
<name>A0AAV5SAM7_9BILA</name>
<dbReference type="GO" id="GO:0004694">
    <property type="term" value="F:eukaryotic translation initiation factor 2alpha kinase activity"/>
    <property type="evidence" value="ECO:0007669"/>
    <property type="project" value="TreeGrafter"/>
</dbReference>
<dbReference type="GO" id="GO:0005524">
    <property type="term" value="F:ATP binding"/>
    <property type="evidence" value="ECO:0007669"/>
    <property type="project" value="UniProtKB-KW"/>
</dbReference>
<feature type="signal peptide" evidence="5">
    <location>
        <begin position="1"/>
        <end position="27"/>
    </location>
</feature>
<keyword evidence="5" id="KW-0732">Signal</keyword>
<keyword evidence="2" id="KW-0547">Nucleotide-binding</keyword>
<reference evidence="7" key="1">
    <citation type="submission" date="2023-10" db="EMBL/GenBank/DDBJ databases">
        <title>Genome assembly of Pristionchus species.</title>
        <authorList>
            <person name="Yoshida K."/>
            <person name="Sommer R.J."/>
        </authorList>
    </citation>
    <scope>NUCLEOTIDE SEQUENCE</scope>
    <source>
        <strain evidence="7">RS0144</strain>
    </source>
</reference>